<evidence type="ECO:0000313" key="3">
    <source>
        <dbReference type="Proteomes" id="UP000004995"/>
    </source>
</evidence>
<protein>
    <submittedName>
        <fullName evidence="2">Uncharacterized protein</fullName>
    </submittedName>
</protein>
<dbReference type="EnsemblPlants" id="KQL12350">
    <property type="protein sequence ID" value="KQL12350"/>
    <property type="gene ID" value="SETIT_007572mg"/>
</dbReference>
<keyword evidence="3" id="KW-1185">Reference proteome</keyword>
<reference evidence="3" key="1">
    <citation type="journal article" date="2012" name="Nat. Biotechnol.">
        <title>Reference genome sequence of the model plant Setaria.</title>
        <authorList>
            <person name="Bennetzen J.L."/>
            <person name="Schmutz J."/>
            <person name="Wang H."/>
            <person name="Percifield R."/>
            <person name="Hawkins J."/>
            <person name="Pontaroli A.C."/>
            <person name="Estep M."/>
            <person name="Feng L."/>
            <person name="Vaughn J.N."/>
            <person name="Grimwood J."/>
            <person name="Jenkins J."/>
            <person name="Barry K."/>
            <person name="Lindquist E."/>
            <person name="Hellsten U."/>
            <person name="Deshpande S."/>
            <person name="Wang X."/>
            <person name="Wu X."/>
            <person name="Mitros T."/>
            <person name="Triplett J."/>
            <person name="Yang X."/>
            <person name="Ye C.Y."/>
            <person name="Mauro-Herrera M."/>
            <person name="Wang L."/>
            <person name="Li P."/>
            <person name="Sharma M."/>
            <person name="Sharma R."/>
            <person name="Ronald P.C."/>
            <person name="Panaud O."/>
            <person name="Kellogg E.A."/>
            <person name="Brutnell T.P."/>
            <person name="Doust A.N."/>
            <person name="Tuskan G.A."/>
            <person name="Rokhsar D."/>
            <person name="Devos K.M."/>
        </authorList>
    </citation>
    <scope>NUCLEOTIDE SEQUENCE [LARGE SCALE GENOMIC DNA]</scope>
    <source>
        <strain evidence="3">cv. Yugu1</strain>
    </source>
</reference>
<evidence type="ECO:0000313" key="2">
    <source>
        <dbReference type="EnsemblPlants" id="KQL12350"/>
    </source>
</evidence>
<dbReference type="InParanoid" id="K3Y061"/>
<dbReference type="Proteomes" id="UP000004995">
    <property type="component" value="Unassembled WGS sequence"/>
</dbReference>
<reference evidence="2" key="2">
    <citation type="submission" date="2018-08" db="UniProtKB">
        <authorList>
            <consortium name="EnsemblPlants"/>
        </authorList>
    </citation>
    <scope>IDENTIFICATION</scope>
    <source>
        <strain evidence="2">Yugu1</strain>
    </source>
</reference>
<dbReference type="Gramene" id="KQL12350">
    <property type="protein sequence ID" value="KQL12350"/>
    <property type="gene ID" value="SETIT_007572mg"/>
</dbReference>
<accession>K3Y061</accession>
<dbReference type="AlphaFoldDB" id="K3Y061"/>
<dbReference type="HOGENOM" id="CLU_2150259_0_0_1"/>
<feature type="region of interest" description="Disordered" evidence="1">
    <location>
        <begin position="15"/>
        <end position="47"/>
    </location>
</feature>
<dbReference type="EMBL" id="AGNK02002711">
    <property type="status" value="NOT_ANNOTATED_CDS"/>
    <property type="molecule type" value="Genomic_DNA"/>
</dbReference>
<name>K3Y061_SETIT</name>
<organism evidence="2 3">
    <name type="scientific">Setaria italica</name>
    <name type="common">Foxtail millet</name>
    <name type="synonym">Panicum italicum</name>
    <dbReference type="NCBI Taxonomy" id="4555"/>
    <lineage>
        <taxon>Eukaryota</taxon>
        <taxon>Viridiplantae</taxon>
        <taxon>Streptophyta</taxon>
        <taxon>Embryophyta</taxon>
        <taxon>Tracheophyta</taxon>
        <taxon>Spermatophyta</taxon>
        <taxon>Magnoliopsida</taxon>
        <taxon>Liliopsida</taxon>
        <taxon>Poales</taxon>
        <taxon>Poaceae</taxon>
        <taxon>PACMAD clade</taxon>
        <taxon>Panicoideae</taxon>
        <taxon>Panicodae</taxon>
        <taxon>Paniceae</taxon>
        <taxon>Cenchrinae</taxon>
        <taxon>Setaria</taxon>
    </lineage>
</organism>
<evidence type="ECO:0000256" key="1">
    <source>
        <dbReference type="SAM" id="MobiDB-lite"/>
    </source>
</evidence>
<feature type="compositionally biased region" description="Basic residues" evidence="1">
    <location>
        <begin position="16"/>
        <end position="26"/>
    </location>
</feature>
<proteinExistence type="predicted"/>
<sequence>MYLYGWVPISLVGEGRRRRKRRRRRGARPDRRSSLPQLRVRPAGRRKRMKMWGPSFRAGWAGLGWADMGSIEYPSSQPDIPLSSSLHARNMFCTQGILGTHKLQMQCKRNRI</sequence>